<dbReference type="GO" id="GO:0005524">
    <property type="term" value="F:ATP binding"/>
    <property type="evidence" value="ECO:0007669"/>
    <property type="project" value="UniProtKB-KW"/>
</dbReference>
<comment type="function">
    <text evidence="2">Catalyzes the formation of N(4)-acetylcytidine (ac(4)C) at the wobble position of elongator tRNA(Met), using acetate and ATP as substrates. First activates an acetate ion to form acetyladenylate (Ac-AMP) and then transfers the acetyl group to tRNA to form ac(4)C34.</text>
</comment>
<name>A0A923I8U4_9FIRM</name>
<dbReference type="AlphaFoldDB" id="A0A923I8U4"/>
<accession>A0A923I8U4</accession>
<dbReference type="Gene3D" id="3.40.50.620">
    <property type="entry name" value="HUPs"/>
    <property type="match status" value="1"/>
</dbReference>
<dbReference type="PANTHER" id="PTHR37825:SF1">
    <property type="entry name" value="TRNA(MET) CYTIDINE ACETATE LIGASE"/>
    <property type="match status" value="1"/>
</dbReference>
<keyword evidence="4" id="KW-1185">Reference proteome</keyword>
<feature type="binding site" evidence="2">
    <location>
        <position position="159"/>
    </location>
    <ligand>
        <name>ATP</name>
        <dbReference type="ChEBI" id="CHEBI:30616"/>
    </ligand>
</feature>
<keyword evidence="2" id="KW-0963">Cytoplasm</keyword>
<evidence type="ECO:0000256" key="2">
    <source>
        <dbReference type="HAMAP-Rule" id="MF_01539"/>
    </source>
</evidence>
<dbReference type="InterPro" id="IPR014729">
    <property type="entry name" value="Rossmann-like_a/b/a_fold"/>
</dbReference>
<dbReference type="GO" id="GO:0016879">
    <property type="term" value="F:ligase activity, forming carbon-nitrogen bonds"/>
    <property type="evidence" value="ECO:0007669"/>
    <property type="project" value="UniProtKB-UniRule"/>
</dbReference>
<comment type="catalytic activity">
    <reaction evidence="2">
        <text>cytidine(34) in elongator tRNA(Met) + acetate + ATP = N(4)-acetylcytidine(34) in elongator tRNA(Met) + AMP + diphosphate</text>
        <dbReference type="Rhea" id="RHEA:58144"/>
        <dbReference type="Rhea" id="RHEA-COMP:10693"/>
        <dbReference type="Rhea" id="RHEA-COMP:10694"/>
        <dbReference type="ChEBI" id="CHEBI:30089"/>
        <dbReference type="ChEBI" id="CHEBI:30616"/>
        <dbReference type="ChEBI" id="CHEBI:33019"/>
        <dbReference type="ChEBI" id="CHEBI:74900"/>
        <dbReference type="ChEBI" id="CHEBI:82748"/>
        <dbReference type="ChEBI" id="CHEBI:456215"/>
    </reaction>
</comment>
<keyword evidence="2" id="KW-0820">tRNA-binding</keyword>
<dbReference type="Proteomes" id="UP000659630">
    <property type="component" value="Unassembled WGS sequence"/>
</dbReference>
<evidence type="ECO:0000313" key="3">
    <source>
        <dbReference type="EMBL" id="MBC5581234.1"/>
    </source>
</evidence>
<dbReference type="GO" id="GO:0005737">
    <property type="term" value="C:cytoplasm"/>
    <property type="evidence" value="ECO:0007669"/>
    <property type="project" value="UniProtKB-SubCell"/>
</dbReference>
<comment type="similarity">
    <text evidence="2">Belongs to the TmcAL family.</text>
</comment>
<dbReference type="HAMAP" id="MF_01539">
    <property type="entry name" value="TmcAL"/>
    <property type="match status" value="1"/>
</dbReference>
<evidence type="ECO:0000313" key="4">
    <source>
        <dbReference type="Proteomes" id="UP000659630"/>
    </source>
</evidence>
<organism evidence="3 4">
    <name type="scientific">Anaerofilum hominis</name>
    <dbReference type="NCBI Taxonomy" id="2763016"/>
    <lineage>
        <taxon>Bacteria</taxon>
        <taxon>Bacillati</taxon>
        <taxon>Bacillota</taxon>
        <taxon>Clostridia</taxon>
        <taxon>Eubacteriales</taxon>
        <taxon>Oscillospiraceae</taxon>
        <taxon>Anaerofilum</taxon>
    </lineage>
</organism>
<dbReference type="RefSeq" id="WP_186887597.1">
    <property type="nucleotide sequence ID" value="NZ_JACONZ010000002.1"/>
</dbReference>
<keyword evidence="2" id="KW-0436">Ligase</keyword>
<dbReference type="GO" id="GO:0006400">
    <property type="term" value="P:tRNA modification"/>
    <property type="evidence" value="ECO:0007669"/>
    <property type="project" value="UniProtKB-UniRule"/>
</dbReference>
<comment type="caution">
    <text evidence="2">Lacks conserved residue(s) required for the propagation of feature annotation.</text>
</comment>
<sequence>MKRVGIIAEYNPFHNGHAGQIAALRSRGAQSVAVVMSGSFAQRGSPAVFSKFTRARAALEGGADLVAELPAPWATAEADRFAEGGVFLLAALGCDAICFGAECGGAEPLAALAQILDDPGFDAGLQARHAAGGGSLAALRAQLAEERLPGAAALLAGPNNNLGVAYLRAIRRLGLPLQAIALPREGAAHDAPLPSGGVCASAGALRGRILAGDLAALRPYVPAGAFALYEEDAAEGAVLDEQAFSLSLLTALRLGDAAAFARLPGAGGEGLANLLARAAAEATSAAGLYALLKSKRYTHARLRRLALAAYLGLTDDLPRLPPYLRLLGGTKAGLQGIPGQAAGAAVPVSHSLAQLARLPGAAGQVAALEARAGALWALCLRRPRPASEEFTEKFIRP</sequence>
<proteinExistence type="inferred from homology"/>
<protein>
    <recommendedName>
        <fullName evidence="2">tRNA(Met) cytidine acetate ligase</fullName>
        <ecNumber evidence="2">6.3.4.-</ecNumber>
    </recommendedName>
</protein>
<evidence type="ECO:0000256" key="1">
    <source>
        <dbReference type="ARBA" id="ARBA00022694"/>
    </source>
</evidence>
<keyword evidence="1 2" id="KW-0819">tRNA processing</keyword>
<dbReference type="PANTHER" id="PTHR37825">
    <property type="entry name" value="TRNA(MET) CYTIDINE ACETATE LIGASE"/>
    <property type="match status" value="1"/>
</dbReference>
<dbReference type="Pfam" id="PF05636">
    <property type="entry name" value="HIGH_NTase1"/>
    <property type="match status" value="1"/>
</dbReference>
<dbReference type="SUPFAM" id="SSF52374">
    <property type="entry name" value="Nucleotidylyl transferase"/>
    <property type="match status" value="1"/>
</dbReference>
<dbReference type="EC" id="6.3.4.-" evidence="2"/>
<keyword evidence="2" id="KW-0547">Nucleotide-binding</keyword>
<dbReference type="EMBL" id="JACONZ010000002">
    <property type="protein sequence ID" value="MBC5581234.1"/>
    <property type="molecule type" value="Genomic_DNA"/>
</dbReference>
<keyword evidence="2" id="KW-0067">ATP-binding</keyword>
<reference evidence="3" key="1">
    <citation type="submission" date="2020-08" db="EMBL/GenBank/DDBJ databases">
        <title>Genome public.</title>
        <authorList>
            <person name="Liu C."/>
            <person name="Sun Q."/>
        </authorList>
    </citation>
    <scope>NUCLEOTIDE SEQUENCE</scope>
    <source>
        <strain evidence="3">BX8</strain>
    </source>
</reference>
<feature type="binding site" evidence="2">
    <location>
        <position position="100"/>
    </location>
    <ligand>
        <name>ATP</name>
        <dbReference type="ChEBI" id="CHEBI:30616"/>
    </ligand>
</feature>
<feature type="binding site" evidence="2">
    <location>
        <begin position="7"/>
        <end position="20"/>
    </location>
    <ligand>
        <name>ATP</name>
        <dbReference type="ChEBI" id="CHEBI:30616"/>
    </ligand>
</feature>
<dbReference type="GO" id="GO:0000049">
    <property type="term" value="F:tRNA binding"/>
    <property type="evidence" value="ECO:0007669"/>
    <property type="project" value="UniProtKB-KW"/>
</dbReference>
<keyword evidence="2" id="KW-0694">RNA-binding</keyword>
<comment type="subcellular location">
    <subcellularLocation>
        <location evidence="2">Cytoplasm</location>
    </subcellularLocation>
</comment>
<dbReference type="InterPro" id="IPR008513">
    <property type="entry name" value="tRNA(Met)_cyd_acetate_ligase"/>
</dbReference>
<gene>
    <name evidence="2" type="primary">tmcAL</name>
    <name evidence="3" type="ORF">H8S23_06910</name>
</gene>
<comment type="caution">
    <text evidence="3">The sequence shown here is derived from an EMBL/GenBank/DDBJ whole genome shotgun (WGS) entry which is preliminary data.</text>
</comment>
<feature type="binding site" evidence="2">
    <location>
        <position position="184"/>
    </location>
    <ligand>
        <name>ATP</name>
        <dbReference type="ChEBI" id="CHEBI:30616"/>
    </ligand>
</feature>